<protein>
    <submittedName>
        <fullName evidence="1">Uncharacterized protein</fullName>
    </submittedName>
</protein>
<dbReference type="Proteomes" id="UP000193642">
    <property type="component" value="Unassembled WGS sequence"/>
</dbReference>
<proteinExistence type="predicted"/>
<organism evidence="1 2">
    <name type="scientific">Rhizoclosmatium globosum</name>
    <dbReference type="NCBI Taxonomy" id="329046"/>
    <lineage>
        <taxon>Eukaryota</taxon>
        <taxon>Fungi</taxon>
        <taxon>Fungi incertae sedis</taxon>
        <taxon>Chytridiomycota</taxon>
        <taxon>Chytridiomycota incertae sedis</taxon>
        <taxon>Chytridiomycetes</taxon>
        <taxon>Chytridiales</taxon>
        <taxon>Chytriomycetaceae</taxon>
        <taxon>Rhizoclosmatium</taxon>
    </lineage>
</organism>
<evidence type="ECO:0000313" key="2">
    <source>
        <dbReference type="Proteomes" id="UP000193642"/>
    </source>
</evidence>
<accession>A0A1Y2CNS2</accession>
<keyword evidence="2" id="KW-1185">Reference proteome</keyword>
<dbReference type="OrthoDB" id="2113721at2759"/>
<gene>
    <name evidence="1" type="ORF">BCR33DRAFT_714408</name>
</gene>
<comment type="caution">
    <text evidence="1">The sequence shown here is derived from an EMBL/GenBank/DDBJ whole genome shotgun (WGS) entry which is preliminary data.</text>
</comment>
<sequence length="179" mass="18574">MSFVPVFRAATGITLPKQIPPIGLNVGDSCPADANLLYACSFNWKTNRDSIVHASKVGSIIFSQDCVTNATVAGSGPQCVYQDNGAGNSNVYYLPFCVPGPQPTAPATVATVKLGDSTLVSVPIPSPIYSGNIGLITASVTGSIVSPSATANATAKQNAAWLGSRHSFTLMSAFAFWFL</sequence>
<dbReference type="EMBL" id="MCGO01000011">
    <property type="protein sequence ID" value="ORY48678.1"/>
    <property type="molecule type" value="Genomic_DNA"/>
</dbReference>
<evidence type="ECO:0000313" key="1">
    <source>
        <dbReference type="EMBL" id="ORY48678.1"/>
    </source>
</evidence>
<dbReference type="AlphaFoldDB" id="A0A1Y2CNS2"/>
<name>A0A1Y2CNS2_9FUNG</name>
<reference evidence="1 2" key="1">
    <citation type="submission" date="2016-07" db="EMBL/GenBank/DDBJ databases">
        <title>Pervasive Adenine N6-methylation of Active Genes in Fungi.</title>
        <authorList>
            <consortium name="DOE Joint Genome Institute"/>
            <person name="Mondo S.J."/>
            <person name="Dannebaum R.O."/>
            <person name="Kuo R.C."/>
            <person name="Labutti K."/>
            <person name="Haridas S."/>
            <person name="Kuo A."/>
            <person name="Salamov A."/>
            <person name="Ahrendt S.R."/>
            <person name="Lipzen A."/>
            <person name="Sullivan W."/>
            <person name="Andreopoulos W.B."/>
            <person name="Clum A."/>
            <person name="Lindquist E."/>
            <person name="Daum C."/>
            <person name="Ramamoorthy G.K."/>
            <person name="Gryganskyi A."/>
            <person name="Culley D."/>
            <person name="Magnuson J.K."/>
            <person name="James T.Y."/>
            <person name="O'Malley M.A."/>
            <person name="Stajich J.E."/>
            <person name="Spatafora J.W."/>
            <person name="Visel A."/>
            <person name="Grigoriev I.V."/>
        </authorList>
    </citation>
    <scope>NUCLEOTIDE SEQUENCE [LARGE SCALE GENOMIC DNA]</scope>
    <source>
        <strain evidence="1 2">JEL800</strain>
    </source>
</reference>